<evidence type="ECO:0000313" key="2">
    <source>
        <dbReference type="Proteomes" id="UP000807115"/>
    </source>
</evidence>
<protein>
    <submittedName>
        <fullName evidence="1">Uncharacterized protein</fullName>
    </submittedName>
</protein>
<evidence type="ECO:0000313" key="1">
    <source>
        <dbReference type="EMBL" id="KAG0532752.1"/>
    </source>
</evidence>
<dbReference type="Proteomes" id="UP000807115">
    <property type="component" value="Chromosome 4"/>
</dbReference>
<organism evidence="1 2">
    <name type="scientific">Sorghum bicolor</name>
    <name type="common">Sorghum</name>
    <name type="synonym">Sorghum vulgare</name>
    <dbReference type="NCBI Taxonomy" id="4558"/>
    <lineage>
        <taxon>Eukaryota</taxon>
        <taxon>Viridiplantae</taxon>
        <taxon>Streptophyta</taxon>
        <taxon>Embryophyta</taxon>
        <taxon>Tracheophyta</taxon>
        <taxon>Spermatophyta</taxon>
        <taxon>Magnoliopsida</taxon>
        <taxon>Liliopsida</taxon>
        <taxon>Poales</taxon>
        <taxon>Poaceae</taxon>
        <taxon>PACMAD clade</taxon>
        <taxon>Panicoideae</taxon>
        <taxon>Andropogonodae</taxon>
        <taxon>Andropogoneae</taxon>
        <taxon>Sorghinae</taxon>
        <taxon>Sorghum</taxon>
    </lineage>
</organism>
<dbReference type="EMBL" id="CM027683">
    <property type="protein sequence ID" value="KAG0532752.1"/>
    <property type="molecule type" value="Genomic_DNA"/>
</dbReference>
<accession>A0A921UHY5</accession>
<proteinExistence type="predicted"/>
<dbReference type="AlphaFoldDB" id="A0A921UHY5"/>
<comment type="caution">
    <text evidence="1">The sequence shown here is derived from an EMBL/GenBank/DDBJ whole genome shotgun (WGS) entry which is preliminary data.</text>
</comment>
<reference evidence="1" key="1">
    <citation type="journal article" date="2019" name="BMC Genomics">
        <title>A new reference genome for Sorghum bicolor reveals high levels of sequence similarity between sweet and grain genotypes: implications for the genetics of sugar metabolism.</title>
        <authorList>
            <person name="Cooper E.A."/>
            <person name="Brenton Z.W."/>
            <person name="Flinn B.S."/>
            <person name="Jenkins J."/>
            <person name="Shu S."/>
            <person name="Flowers D."/>
            <person name="Luo F."/>
            <person name="Wang Y."/>
            <person name="Xia P."/>
            <person name="Barry K."/>
            <person name="Daum C."/>
            <person name="Lipzen A."/>
            <person name="Yoshinaga Y."/>
            <person name="Schmutz J."/>
            <person name="Saski C."/>
            <person name="Vermerris W."/>
            <person name="Kresovich S."/>
        </authorList>
    </citation>
    <scope>NUCLEOTIDE SEQUENCE</scope>
</reference>
<reference evidence="1" key="2">
    <citation type="submission" date="2020-10" db="EMBL/GenBank/DDBJ databases">
        <authorList>
            <person name="Cooper E.A."/>
            <person name="Brenton Z.W."/>
            <person name="Flinn B.S."/>
            <person name="Jenkins J."/>
            <person name="Shu S."/>
            <person name="Flowers D."/>
            <person name="Luo F."/>
            <person name="Wang Y."/>
            <person name="Xia P."/>
            <person name="Barry K."/>
            <person name="Daum C."/>
            <person name="Lipzen A."/>
            <person name="Yoshinaga Y."/>
            <person name="Schmutz J."/>
            <person name="Saski C."/>
            <person name="Vermerris W."/>
            <person name="Kresovich S."/>
        </authorList>
    </citation>
    <scope>NUCLEOTIDE SEQUENCE</scope>
</reference>
<name>A0A921UHY5_SORBI</name>
<gene>
    <name evidence="1" type="ORF">BDA96_04G134000</name>
</gene>
<sequence length="96" mass="11277">MGLSHRYPAQTQRHIARFVLFSRSWRQMQITASSWLKPRSFVVRLRSRRRWEAKKPAVLVCPPLASGTWWSKIRTKGINGAWTEFGSNDTIHPLRM</sequence>